<feature type="non-terminal residue" evidence="1">
    <location>
        <position position="1"/>
    </location>
</feature>
<name>A0A0F9ABQ2_9ZZZZ</name>
<organism evidence="1">
    <name type="scientific">marine sediment metagenome</name>
    <dbReference type="NCBI Taxonomy" id="412755"/>
    <lineage>
        <taxon>unclassified sequences</taxon>
        <taxon>metagenomes</taxon>
        <taxon>ecological metagenomes</taxon>
    </lineage>
</organism>
<proteinExistence type="predicted"/>
<dbReference type="AlphaFoldDB" id="A0A0F9ABQ2"/>
<gene>
    <name evidence="1" type="ORF">LCGC14_2590610</name>
</gene>
<evidence type="ECO:0000313" key="1">
    <source>
        <dbReference type="EMBL" id="KKL06979.1"/>
    </source>
</evidence>
<reference evidence="1" key="1">
    <citation type="journal article" date="2015" name="Nature">
        <title>Complex archaea that bridge the gap between prokaryotes and eukaryotes.</title>
        <authorList>
            <person name="Spang A."/>
            <person name="Saw J.H."/>
            <person name="Jorgensen S.L."/>
            <person name="Zaremba-Niedzwiedzka K."/>
            <person name="Martijn J."/>
            <person name="Lind A.E."/>
            <person name="van Eijk R."/>
            <person name="Schleper C."/>
            <person name="Guy L."/>
            <person name="Ettema T.J."/>
        </authorList>
    </citation>
    <scope>NUCLEOTIDE SEQUENCE</scope>
</reference>
<comment type="caution">
    <text evidence="1">The sequence shown here is derived from an EMBL/GenBank/DDBJ whole genome shotgun (WGS) entry which is preliminary data.</text>
</comment>
<dbReference type="EMBL" id="LAZR01043474">
    <property type="protein sequence ID" value="KKL06979.1"/>
    <property type="molecule type" value="Genomic_DNA"/>
</dbReference>
<protein>
    <submittedName>
        <fullName evidence="1">Uncharacterized protein</fullName>
    </submittedName>
</protein>
<sequence length="422" mass="46671">HCKAWTITFDSEDSLIDSYNPADSFSVHLNDSRLSRLKKLLSFTKCVMRIENDGKIHIKIPTVSTSTAWQASTAYSLHDTIVPTTLNDYEYICTTAGTSDSSEPTWPTGIGDTVADNDVVWTVGYDEQFSLASGEHTFFDKSYRKRLVIPNYIVVSSLESQDTAYTGFAKEAASSDFLEIRKHFKYRVASNQECTDIATAILSQFQKGAEKGHAFAPIHIGLEVHDFIKVTDSRQNDFRAGNVGFIRRTYSPRAGTNGEYNCAFRFGKITAAGLLGTQQPSVTSGGAVDLQFLIDLINTLMSQIAAITNILEAFQIYHDLLASFIYLSDVGDVIIVPHLNRMLHIIGDLSVASGENFGMLLESSAAVLHWYDKGGTLNHTFGPETTGFGKLGNSTFKWLEATTKKAYHDTRLQIPVGTDMYD</sequence>
<accession>A0A0F9ABQ2</accession>